<dbReference type="Gene3D" id="3.40.50.1980">
    <property type="entry name" value="Nitrogenase molybdenum iron protein domain"/>
    <property type="match status" value="2"/>
</dbReference>
<dbReference type="KEGG" id="rei:IE4771_PD00553"/>
<dbReference type="Pfam" id="PF01497">
    <property type="entry name" value="Peripla_BP_2"/>
    <property type="match status" value="1"/>
</dbReference>
<reference evidence="3 4" key="1">
    <citation type="submission" date="2013-12" db="EMBL/GenBank/DDBJ databases">
        <title>Complete genome sequence of Rhizobium etli bv. mimosae IE4771.</title>
        <authorList>
            <person name="Bustos P."/>
            <person name="Santamaria R.I."/>
            <person name="Lozano L."/>
            <person name="Ormeno-Orrillo E."/>
            <person name="Rogel M.A."/>
            <person name="Romero D."/>
            <person name="Cevallos M.A."/>
            <person name="Martinez-Romero E."/>
            <person name="Gonzalez V."/>
        </authorList>
    </citation>
    <scope>NUCLEOTIDE SEQUENCE [LARGE SCALE GENOMIC DNA]</scope>
    <source>
        <strain evidence="3 4">IE4771</strain>
        <plasmid evidence="4">Plasmid pRetIE4771d</plasmid>
    </source>
</reference>
<dbReference type="SUPFAM" id="SSF53807">
    <property type="entry name" value="Helical backbone' metal receptor"/>
    <property type="match status" value="1"/>
</dbReference>
<evidence type="ECO:0000313" key="3">
    <source>
        <dbReference type="EMBL" id="AIC31107.1"/>
    </source>
</evidence>
<dbReference type="AlphaFoldDB" id="A0A060IBL4"/>
<protein>
    <submittedName>
        <fullName evidence="3">Iron-siderophore ABC transporter substrate-binding protein</fullName>
    </submittedName>
</protein>
<evidence type="ECO:0000313" key="4">
    <source>
        <dbReference type="Proteomes" id="UP000027180"/>
    </source>
</evidence>
<geneLocation type="plasmid" evidence="3 4">
    <name>pRetIE4771d</name>
</geneLocation>
<dbReference type="PROSITE" id="PS50983">
    <property type="entry name" value="FE_B12_PBP"/>
    <property type="match status" value="1"/>
</dbReference>
<accession>A0A060IBL4</accession>
<dbReference type="HOGENOM" id="CLU_038034_13_3_5"/>
<proteinExistence type="predicted"/>
<sequence>MSSHLKAFAALAMSVSLLLPAALHAENSVVDHRGKTITFQKPPERVVTIVRSAPIIYRAVDEKADNIAGMNKDSLTRYFTKGIYAEMLPEMAKLNASAAQDGFVPNVEAILAQKPDAVIQWNHDEKLIEPLERVGLTVVAWRCCTEQDRLDYISITGAMTGRNDRAQAILKAQSDTLKALGDKVSKLDKSTLPTVLHIDKVAGQIQVIANGSQDLSLSGVTNPAADKTGEWWRTIDFEQLLVWNPDIIVIPAYATDLNPKDMFDNPLFASLKAVKEKRVYKQPVFARTPDAPEIFLTSEWLAAVAHGADYAPDFKKQILDVYQLIYGSKLTDAQLKSILESDSNAPADKYVELFG</sequence>
<dbReference type="RefSeq" id="WP_040142189.1">
    <property type="nucleotide sequence ID" value="NZ_CP006990.1"/>
</dbReference>
<evidence type="ECO:0000256" key="1">
    <source>
        <dbReference type="SAM" id="SignalP"/>
    </source>
</evidence>
<dbReference type="PANTHER" id="PTHR30535">
    <property type="entry name" value="VITAMIN B12-BINDING PROTEIN"/>
    <property type="match status" value="1"/>
</dbReference>
<dbReference type="InterPro" id="IPR002491">
    <property type="entry name" value="ABC_transptr_periplasmic_BD"/>
</dbReference>
<gene>
    <name evidence="3" type="ORF">IE4771_PD00553</name>
</gene>
<name>A0A060IBL4_RHIET</name>
<keyword evidence="3" id="KW-0614">Plasmid</keyword>
<feature type="domain" description="Fe/B12 periplasmic-binding" evidence="2">
    <location>
        <begin position="45"/>
        <end position="318"/>
    </location>
</feature>
<keyword evidence="1" id="KW-0732">Signal</keyword>
<dbReference type="PANTHER" id="PTHR30535:SF34">
    <property type="entry name" value="MOLYBDATE-BINDING PROTEIN MOLA"/>
    <property type="match status" value="1"/>
</dbReference>
<evidence type="ECO:0000259" key="2">
    <source>
        <dbReference type="PROSITE" id="PS50983"/>
    </source>
</evidence>
<dbReference type="GO" id="GO:0071281">
    <property type="term" value="P:cellular response to iron ion"/>
    <property type="evidence" value="ECO:0007669"/>
    <property type="project" value="TreeGrafter"/>
</dbReference>
<feature type="signal peptide" evidence="1">
    <location>
        <begin position="1"/>
        <end position="25"/>
    </location>
</feature>
<feature type="chain" id="PRO_5001586938" evidence="1">
    <location>
        <begin position="26"/>
        <end position="355"/>
    </location>
</feature>
<dbReference type="Proteomes" id="UP000027180">
    <property type="component" value="Plasmid pRetIE4771d"/>
</dbReference>
<organism evidence="3 4">
    <name type="scientific">Rhizobium etli bv. mimosae str. IE4771</name>
    <dbReference type="NCBI Taxonomy" id="1432050"/>
    <lineage>
        <taxon>Bacteria</taxon>
        <taxon>Pseudomonadati</taxon>
        <taxon>Pseudomonadota</taxon>
        <taxon>Alphaproteobacteria</taxon>
        <taxon>Hyphomicrobiales</taxon>
        <taxon>Rhizobiaceae</taxon>
        <taxon>Rhizobium/Agrobacterium group</taxon>
        <taxon>Rhizobium</taxon>
    </lineage>
</organism>
<dbReference type="InterPro" id="IPR050902">
    <property type="entry name" value="ABC_Transporter_SBP"/>
</dbReference>
<dbReference type="EMBL" id="CP006990">
    <property type="protein sequence ID" value="AIC31107.1"/>
    <property type="molecule type" value="Genomic_DNA"/>
</dbReference>
<dbReference type="OrthoDB" id="9775594at2"/>